<organism evidence="1 2">
    <name type="scientific">Euplotes crassus</name>
    <dbReference type="NCBI Taxonomy" id="5936"/>
    <lineage>
        <taxon>Eukaryota</taxon>
        <taxon>Sar</taxon>
        <taxon>Alveolata</taxon>
        <taxon>Ciliophora</taxon>
        <taxon>Intramacronucleata</taxon>
        <taxon>Spirotrichea</taxon>
        <taxon>Hypotrichia</taxon>
        <taxon>Euplotida</taxon>
        <taxon>Euplotidae</taxon>
        <taxon>Moneuplotes</taxon>
    </lineage>
</organism>
<evidence type="ECO:0000313" key="1">
    <source>
        <dbReference type="EMBL" id="CAI2376460.1"/>
    </source>
</evidence>
<dbReference type="AlphaFoldDB" id="A0AAD2D151"/>
<comment type="caution">
    <text evidence="1">The sequence shown here is derived from an EMBL/GenBank/DDBJ whole genome shotgun (WGS) entry which is preliminary data.</text>
</comment>
<dbReference type="Proteomes" id="UP001295684">
    <property type="component" value="Unassembled WGS sequence"/>
</dbReference>
<keyword evidence="2" id="KW-1185">Reference proteome</keyword>
<evidence type="ECO:0000313" key="2">
    <source>
        <dbReference type="Proteomes" id="UP001295684"/>
    </source>
</evidence>
<name>A0AAD2D151_EUPCR</name>
<proteinExistence type="predicted"/>
<protein>
    <submittedName>
        <fullName evidence="1">Uncharacterized protein</fullName>
    </submittedName>
</protein>
<dbReference type="EMBL" id="CAMPGE010018020">
    <property type="protein sequence ID" value="CAI2376460.1"/>
    <property type="molecule type" value="Genomic_DNA"/>
</dbReference>
<accession>A0AAD2D151</accession>
<gene>
    <name evidence="1" type="ORF">ECRASSUSDP1_LOCUS17830</name>
</gene>
<reference evidence="1" key="1">
    <citation type="submission" date="2023-07" db="EMBL/GenBank/DDBJ databases">
        <authorList>
            <consortium name="AG Swart"/>
            <person name="Singh M."/>
            <person name="Singh A."/>
            <person name="Seah K."/>
            <person name="Emmerich C."/>
        </authorList>
    </citation>
    <scope>NUCLEOTIDE SEQUENCE</scope>
    <source>
        <strain evidence="1">DP1</strain>
    </source>
</reference>
<sequence>MNTSNQTKRAYQQVELWKRKELINTVNKKEETMKECAKRLGINYCTAKHIMKVFRKSGSYETDLMKKKKEKDQALRERVLNDAQFADYIKFDYPQYKQMNQGIESHESTSHDTDEQVPEQVSMHNCGFMAPQTNQPKLFLSSPPMFPQNSQMQFNMCNDLRVLCNSLGDQVFQKFGL</sequence>